<organism evidence="1">
    <name type="scientific">Anguilla anguilla</name>
    <name type="common">European freshwater eel</name>
    <name type="synonym">Muraena anguilla</name>
    <dbReference type="NCBI Taxonomy" id="7936"/>
    <lineage>
        <taxon>Eukaryota</taxon>
        <taxon>Metazoa</taxon>
        <taxon>Chordata</taxon>
        <taxon>Craniata</taxon>
        <taxon>Vertebrata</taxon>
        <taxon>Euteleostomi</taxon>
        <taxon>Actinopterygii</taxon>
        <taxon>Neopterygii</taxon>
        <taxon>Teleostei</taxon>
        <taxon>Anguilliformes</taxon>
        <taxon>Anguillidae</taxon>
        <taxon>Anguilla</taxon>
    </lineage>
</organism>
<reference evidence="1" key="1">
    <citation type="submission" date="2014-11" db="EMBL/GenBank/DDBJ databases">
        <authorList>
            <person name="Amaro Gonzalez C."/>
        </authorList>
    </citation>
    <scope>NUCLEOTIDE SEQUENCE</scope>
</reference>
<name>A0A0E9XD10_ANGAN</name>
<evidence type="ECO:0000313" key="1">
    <source>
        <dbReference type="EMBL" id="JAI00535.1"/>
    </source>
</evidence>
<sequence length="62" mass="7421">MDGYRVAELQRLHHKQRCMVLWRAPLGGGKLRWYTILRDDLCRTVRETSPRIQTGETPELRR</sequence>
<dbReference type="AlphaFoldDB" id="A0A0E9XD10"/>
<protein>
    <submittedName>
        <fullName evidence="1">Uncharacterized protein</fullName>
    </submittedName>
</protein>
<dbReference type="EMBL" id="GBXM01008043">
    <property type="protein sequence ID" value="JAI00535.1"/>
    <property type="molecule type" value="Transcribed_RNA"/>
</dbReference>
<accession>A0A0E9XD10</accession>
<proteinExistence type="predicted"/>
<reference evidence="1" key="2">
    <citation type="journal article" date="2015" name="Fish Shellfish Immunol.">
        <title>Early steps in the European eel (Anguilla anguilla)-Vibrio vulnificus interaction in the gills: Role of the RtxA13 toxin.</title>
        <authorList>
            <person name="Callol A."/>
            <person name="Pajuelo D."/>
            <person name="Ebbesson L."/>
            <person name="Teles M."/>
            <person name="MacKenzie S."/>
            <person name="Amaro C."/>
        </authorList>
    </citation>
    <scope>NUCLEOTIDE SEQUENCE</scope>
</reference>